<name>A0AAU7CF20_9BACT</name>
<organism evidence="9">
    <name type="scientific">Singulisphaera sp. Ch08</name>
    <dbReference type="NCBI Taxonomy" id="3120278"/>
    <lineage>
        <taxon>Bacteria</taxon>
        <taxon>Pseudomonadati</taxon>
        <taxon>Planctomycetota</taxon>
        <taxon>Planctomycetia</taxon>
        <taxon>Isosphaerales</taxon>
        <taxon>Isosphaeraceae</taxon>
        <taxon>Singulisphaera</taxon>
    </lineage>
</organism>
<dbReference type="InterPro" id="IPR015892">
    <property type="entry name" value="Carbonic_anhydrase_CS"/>
</dbReference>
<evidence type="ECO:0000256" key="3">
    <source>
        <dbReference type="ARBA" id="ARBA00022723"/>
    </source>
</evidence>
<evidence type="ECO:0000256" key="4">
    <source>
        <dbReference type="ARBA" id="ARBA00022833"/>
    </source>
</evidence>
<feature type="binding site" evidence="7">
    <location>
        <position position="101"/>
    </location>
    <ligand>
        <name>Zn(2+)</name>
        <dbReference type="ChEBI" id="CHEBI:29105"/>
    </ligand>
</feature>
<proteinExistence type="inferred from homology"/>
<evidence type="ECO:0000256" key="1">
    <source>
        <dbReference type="ARBA" id="ARBA00006217"/>
    </source>
</evidence>
<keyword evidence="5 8" id="KW-0456">Lyase</keyword>
<dbReference type="PANTHER" id="PTHR11002:SF76">
    <property type="entry name" value="CARBONIC ANHYDRASE"/>
    <property type="match status" value="1"/>
</dbReference>
<evidence type="ECO:0000256" key="6">
    <source>
        <dbReference type="ARBA" id="ARBA00048348"/>
    </source>
</evidence>
<dbReference type="PANTHER" id="PTHR11002">
    <property type="entry name" value="CARBONIC ANHYDRASE"/>
    <property type="match status" value="1"/>
</dbReference>
<comment type="cofactor">
    <cofactor evidence="7">
        <name>Zn(2+)</name>
        <dbReference type="ChEBI" id="CHEBI:29105"/>
    </cofactor>
    <text evidence="7">Binds 1 zinc ion per subunit.</text>
</comment>
<feature type="binding site" evidence="7">
    <location>
        <position position="98"/>
    </location>
    <ligand>
        <name>Zn(2+)</name>
        <dbReference type="ChEBI" id="CHEBI:29105"/>
    </ligand>
</feature>
<accession>A0AAU7CF20</accession>
<evidence type="ECO:0000256" key="5">
    <source>
        <dbReference type="ARBA" id="ARBA00023239"/>
    </source>
</evidence>
<dbReference type="SMART" id="SM00947">
    <property type="entry name" value="Pro_CA"/>
    <property type="match status" value="1"/>
</dbReference>
<dbReference type="InterPro" id="IPR036874">
    <property type="entry name" value="Carbonic_anhydrase_sf"/>
</dbReference>
<feature type="binding site" evidence="7">
    <location>
        <position position="41"/>
    </location>
    <ligand>
        <name>Zn(2+)</name>
        <dbReference type="ChEBI" id="CHEBI:29105"/>
    </ligand>
</feature>
<feature type="binding site" evidence="7">
    <location>
        <position position="39"/>
    </location>
    <ligand>
        <name>Zn(2+)</name>
        <dbReference type="ChEBI" id="CHEBI:29105"/>
    </ligand>
</feature>
<dbReference type="EMBL" id="CP155447">
    <property type="protein sequence ID" value="XBH03594.1"/>
    <property type="molecule type" value="Genomic_DNA"/>
</dbReference>
<comment type="function">
    <text evidence="8">Reversible hydration of carbon dioxide.</text>
</comment>
<evidence type="ECO:0000313" key="9">
    <source>
        <dbReference type="EMBL" id="XBH03594.1"/>
    </source>
</evidence>
<gene>
    <name evidence="9" type="ORF">V5E97_35610</name>
</gene>
<dbReference type="AlphaFoldDB" id="A0AAU7CF20"/>
<dbReference type="CDD" id="cd00884">
    <property type="entry name" value="beta_CA_cladeB"/>
    <property type="match status" value="1"/>
</dbReference>
<evidence type="ECO:0000256" key="8">
    <source>
        <dbReference type="RuleBase" id="RU003956"/>
    </source>
</evidence>
<dbReference type="GO" id="GO:0015976">
    <property type="term" value="P:carbon utilization"/>
    <property type="evidence" value="ECO:0007669"/>
    <property type="project" value="InterPro"/>
</dbReference>
<reference evidence="9" key="1">
    <citation type="submission" date="2024-05" db="EMBL/GenBank/DDBJ databases">
        <title>Planctomycetes of the genus Singulisphaera possess chitinolytic capabilities.</title>
        <authorList>
            <person name="Ivanova A."/>
        </authorList>
    </citation>
    <scope>NUCLEOTIDE SEQUENCE</scope>
    <source>
        <strain evidence="9">Ch08T</strain>
    </source>
</reference>
<sequence>MQKLVQGIHQFQANVFRPRREWFERLAAGQRPLALFITCSDSRIDPNLITQTDPGELFIVRNAGNLVPPHLPGPGGEEATIEFAVAGLGIKDVIVCGHTRCGAMNGLLNPAGLADMPAVRHWLTHADATRRIIREKYGHLADPSLLTAAAQENVLVQLENLRTHPAVAAGLAKGELNLYGWVYKIETGEVFAFDPAAGQYTPLADQPPPAVPATRLTAPMI</sequence>
<dbReference type="GO" id="GO:0004089">
    <property type="term" value="F:carbonate dehydratase activity"/>
    <property type="evidence" value="ECO:0007669"/>
    <property type="project" value="UniProtKB-UniRule"/>
</dbReference>
<dbReference type="Pfam" id="PF00484">
    <property type="entry name" value="Pro_CA"/>
    <property type="match status" value="1"/>
</dbReference>
<evidence type="ECO:0000256" key="7">
    <source>
        <dbReference type="PIRSR" id="PIRSR601765-1"/>
    </source>
</evidence>
<comment type="catalytic activity">
    <reaction evidence="6 8">
        <text>hydrogencarbonate + H(+) = CO2 + H2O</text>
        <dbReference type="Rhea" id="RHEA:10748"/>
        <dbReference type="ChEBI" id="CHEBI:15377"/>
        <dbReference type="ChEBI" id="CHEBI:15378"/>
        <dbReference type="ChEBI" id="CHEBI:16526"/>
        <dbReference type="ChEBI" id="CHEBI:17544"/>
        <dbReference type="EC" id="4.2.1.1"/>
    </reaction>
</comment>
<dbReference type="SUPFAM" id="SSF53056">
    <property type="entry name" value="beta-carbonic anhydrase, cab"/>
    <property type="match status" value="1"/>
</dbReference>
<dbReference type="Gene3D" id="3.40.1050.10">
    <property type="entry name" value="Carbonic anhydrase"/>
    <property type="match status" value="1"/>
</dbReference>
<dbReference type="EC" id="4.2.1.1" evidence="2 8"/>
<evidence type="ECO:0000256" key="2">
    <source>
        <dbReference type="ARBA" id="ARBA00012925"/>
    </source>
</evidence>
<dbReference type="PROSITE" id="PS00704">
    <property type="entry name" value="PROK_CO2_ANHYDRASE_1"/>
    <property type="match status" value="1"/>
</dbReference>
<protein>
    <recommendedName>
        <fullName evidence="2 8">Carbonic anhydrase</fullName>
        <ecNumber evidence="2 8">4.2.1.1</ecNumber>
    </recommendedName>
    <alternativeName>
        <fullName evidence="8">Carbonate dehydratase</fullName>
    </alternativeName>
</protein>
<dbReference type="InterPro" id="IPR045066">
    <property type="entry name" value="Beta_CA_cladeB"/>
</dbReference>
<dbReference type="GO" id="GO:0008270">
    <property type="term" value="F:zinc ion binding"/>
    <property type="evidence" value="ECO:0007669"/>
    <property type="project" value="UniProtKB-UniRule"/>
</dbReference>
<dbReference type="PROSITE" id="PS00705">
    <property type="entry name" value="PROK_CO2_ANHYDRASE_2"/>
    <property type="match status" value="1"/>
</dbReference>
<comment type="similarity">
    <text evidence="1 8">Belongs to the beta-class carbonic anhydrase family.</text>
</comment>
<keyword evidence="4 7" id="KW-0862">Zinc</keyword>
<dbReference type="RefSeq" id="WP_406696333.1">
    <property type="nucleotide sequence ID" value="NZ_CP155447.1"/>
</dbReference>
<keyword evidence="3 7" id="KW-0479">Metal-binding</keyword>
<dbReference type="InterPro" id="IPR001765">
    <property type="entry name" value="Carbonic_anhydrase"/>
</dbReference>